<dbReference type="AlphaFoldDB" id="A0ABD4L0B7"/>
<dbReference type="Proteomes" id="UP000651738">
    <property type="component" value="Unassembled WGS sequence"/>
</dbReference>
<proteinExistence type="predicted"/>
<dbReference type="RefSeq" id="WP_198056978.1">
    <property type="nucleotide sequence ID" value="NZ_JAEDAF010000002.1"/>
</dbReference>
<reference evidence="1 2" key="1">
    <citation type="submission" date="2020-12" db="EMBL/GenBank/DDBJ databases">
        <title>Draft genome sequence of Halomonas pacifica strain CARE-V15.</title>
        <authorList>
            <person name="Vignesh N."/>
            <person name="Thabitha A."/>
            <person name="Saravanan R."/>
            <person name="Manigandan V."/>
        </authorList>
    </citation>
    <scope>NUCLEOTIDE SEQUENCE [LARGE SCALE GENOMIC DNA]</scope>
    <source>
        <strain evidence="1 2">CARE-V15</strain>
    </source>
</reference>
<evidence type="ECO:0000313" key="1">
    <source>
        <dbReference type="EMBL" id="MBH8579024.1"/>
    </source>
</evidence>
<accession>A0ABD4L0B7</accession>
<name>A0ABD4L0B7_9GAMM</name>
<gene>
    <name evidence="1" type="ORF">I7V36_02860</name>
</gene>
<organism evidence="1 2">
    <name type="scientific">Bisbaumannia pacifica</name>
    <dbReference type="NCBI Taxonomy" id="77098"/>
    <lineage>
        <taxon>Bacteria</taxon>
        <taxon>Pseudomonadati</taxon>
        <taxon>Pseudomonadota</taxon>
        <taxon>Gammaproteobacteria</taxon>
        <taxon>Oceanospirillales</taxon>
        <taxon>Halomonadaceae</taxon>
        <taxon>Bisbaumannia</taxon>
    </lineage>
</organism>
<dbReference type="EMBL" id="JAEDAF010000002">
    <property type="protein sequence ID" value="MBH8579024.1"/>
    <property type="molecule type" value="Genomic_DNA"/>
</dbReference>
<protein>
    <submittedName>
        <fullName evidence="1">Uncharacterized protein</fullName>
    </submittedName>
</protein>
<evidence type="ECO:0000313" key="2">
    <source>
        <dbReference type="Proteomes" id="UP000651738"/>
    </source>
</evidence>
<sequence length="256" mass="28760">MIDESNPAGRLHKILSQAKRHPDQEKVRDVWAKILGVEPDDVVVTKAVVELYSLSNEIQSLIKMNDKLNHELYLVSFDSIVRAFFPLNLASSWSSVKKHLSDEALTRLQFCAEQLSTFYSEDTLSEEDLQQIVEKTELLFDAVFSSSLPDALRLSLLEEVERLRSAISIYKIKGAKGLKEALQGTIGSVVVNQDELKAASGDNPDVIKRLGDLIDKLDLFTARALRIKKILTKPIRYFIEKATNPEADDAMNDEDA</sequence>
<comment type="caution">
    <text evidence="1">The sequence shown here is derived from an EMBL/GenBank/DDBJ whole genome shotgun (WGS) entry which is preliminary data.</text>
</comment>